<evidence type="ECO:0000313" key="1">
    <source>
        <dbReference type="EMBL" id="MCP9291925.1"/>
    </source>
</evidence>
<organism evidence="1 2">
    <name type="scientific">Gracilimonas sediminicola</name>
    <dbReference type="NCBI Taxonomy" id="2952158"/>
    <lineage>
        <taxon>Bacteria</taxon>
        <taxon>Pseudomonadati</taxon>
        <taxon>Balneolota</taxon>
        <taxon>Balneolia</taxon>
        <taxon>Balneolales</taxon>
        <taxon>Balneolaceae</taxon>
        <taxon>Gracilimonas</taxon>
    </lineage>
</organism>
<keyword evidence="2" id="KW-1185">Reference proteome</keyword>
<dbReference type="RefSeq" id="WP_255134799.1">
    <property type="nucleotide sequence ID" value="NZ_JANDBC010000002.1"/>
</dbReference>
<name>A0A9X2REF6_9BACT</name>
<dbReference type="AlphaFoldDB" id="A0A9X2REF6"/>
<dbReference type="Proteomes" id="UP001139125">
    <property type="component" value="Unassembled WGS sequence"/>
</dbReference>
<gene>
    <name evidence="1" type="ORF">NM125_10095</name>
</gene>
<comment type="caution">
    <text evidence="1">The sequence shown here is derived from an EMBL/GenBank/DDBJ whole genome shotgun (WGS) entry which is preliminary data.</text>
</comment>
<protein>
    <submittedName>
        <fullName evidence="1">Uncharacterized protein</fullName>
    </submittedName>
</protein>
<accession>A0A9X2REF6</accession>
<sequence length="126" mass="14661">MGIDSTFQSFVRSEVKTSRGFRLVEAYLTHKNLADKHSGEYADYEVVEETKDKRRTNAATFTADPDFTFNSNFEDLPDNWVNMRQEEVTMQLAMVSKTSPLNLKRQQTYQVLSQFKPKGQHLDFKL</sequence>
<dbReference type="EMBL" id="JANDBC010000002">
    <property type="protein sequence ID" value="MCP9291925.1"/>
    <property type="molecule type" value="Genomic_DNA"/>
</dbReference>
<proteinExistence type="predicted"/>
<evidence type="ECO:0000313" key="2">
    <source>
        <dbReference type="Proteomes" id="UP001139125"/>
    </source>
</evidence>
<reference evidence="1" key="1">
    <citation type="submission" date="2022-06" db="EMBL/GenBank/DDBJ databases">
        <title>Gracilimonas sp. CAU 1638 isolated from sea sediment.</title>
        <authorList>
            <person name="Kim W."/>
        </authorList>
    </citation>
    <scope>NUCLEOTIDE SEQUENCE</scope>
    <source>
        <strain evidence="1">CAU 1638</strain>
    </source>
</reference>